<gene>
    <name evidence="2" type="ORF">OCBIM_22000027mg</name>
</gene>
<evidence type="ECO:0000256" key="1">
    <source>
        <dbReference type="SAM" id="MobiDB-lite"/>
    </source>
</evidence>
<reference evidence="2" key="1">
    <citation type="submission" date="2015-07" db="EMBL/GenBank/DDBJ databases">
        <title>MeaNS - Measles Nucleotide Surveillance Program.</title>
        <authorList>
            <person name="Tran T."/>
            <person name="Druce J."/>
        </authorList>
    </citation>
    <scope>NUCLEOTIDE SEQUENCE</scope>
    <source>
        <strain evidence="2">UCB-OBI-ISO-001</strain>
        <tissue evidence="2">Gonad</tissue>
    </source>
</reference>
<protein>
    <submittedName>
        <fullName evidence="2">Uncharacterized protein</fullName>
    </submittedName>
</protein>
<feature type="compositionally biased region" description="Basic and acidic residues" evidence="1">
    <location>
        <begin position="27"/>
        <end position="42"/>
    </location>
</feature>
<evidence type="ECO:0000313" key="2">
    <source>
        <dbReference type="EMBL" id="KOF72113.1"/>
    </source>
</evidence>
<dbReference type="EMBL" id="KQ423826">
    <property type="protein sequence ID" value="KOF72113.1"/>
    <property type="molecule type" value="Genomic_DNA"/>
</dbReference>
<feature type="region of interest" description="Disordered" evidence="1">
    <location>
        <begin position="1"/>
        <end position="46"/>
    </location>
</feature>
<accession>A0A0L8G5F7</accession>
<feature type="compositionally biased region" description="Basic and acidic residues" evidence="1">
    <location>
        <begin position="1"/>
        <end position="17"/>
    </location>
</feature>
<proteinExistence type="predicted"/>
<organism evidence="2">
    <name type="scientific">Octopus bimaculoides</name>
    <name type="common">California two-spotted octopus</name>
    <dbReference type="NCBI Taxonomy" id="37653"/>
    <lineage>
        <taxon>Eukaryota</taxon>
        <taxon>Metazoa</taxon>
        <taxon>Spiralia</taxon>
        <taxon>Lophotrochozoa</taxon>
        <taxon>Mollusca</taxon>
        <taxon>Cephalopoda</taxon>
        <taxon>Coleoidea</taxon>
        <taxon>Octopodiformes</taxon>
        <taxon>Octopoda</taxon>
        <taxon>Incirrata</taxon>
        <taxon>Octopodidae</taxon>
        <taxon>Octopus</taxon>
    </lineage>
</organism>
<dbReference type="AlphaFoldDB" id="A0A0L8G5F7"/>
<name>A0A0L8G5F7_OCTBM</name>
<sequence length="99" mass="11680">MEGKMEENGGRRPNESIKKKRRKDRNRMKEFDEKLRRKEGKRERKKYIREKEIIVHNMVSLGCERMKNGGGGVGGGGRRREKRIEMAEERMYGGRRGGK</sequence>
<feature type="compositionally biased region" description="Basic and acidic residues" evidence="1">
    <location>
        <begin position="82"/>
        <end position="92"/>
    </location>
</feature>
<feature type="region of interest" description="Disordered" evidence="1">
    <location>
        <begin position="64"/>
        <end position="99"/>
    </location>
</feature>